<accession>A0A329DS41</accession>
<evidence type="ECO:0000313" key="2">
    <source>
        <dbReference type="Proteomes" id="UP000248729"/>
    </source>
</evidence>
<evidence type="ECO:0008006" key="3">
    <source>
        <dbReference type="Google" id="ProtNLM"/>
    </source>
</evidence>
<dbReference type="EMBL" id="QLTR01000072">
    <property type="protein sequence ID" value="RAS52287.1"/>
    <property type="molecule type" value="Genomic_DNA"/>
</dbReference>
<organism evidence="1 2">
    <name type="scientific">Vibrio diazotrophicus</name>
    <dbReference type="NCBI Taxonomy" id="685"/>
    <lineage>
        <taxon>Bacteria</taxon>
        <taxon>Pseudomonadati</taxon>
        <taxon>Pseudomonadota</taxon>
        <taxon>Gammaproteobacteria</taxon>
        <taxon>Vibrionales</taxon>
        <taxon>Vibrionaceae</taxon>
        <taxon>Vibrio</taxon>
    </lineage>
</organism>
<comment type="caution">
    <text evidence="1">The sequence shown here is derived from an EMBL/GenBank/DDBJ whole genome shotgun (WGS) entry which is preliminary data.</text>
</comment>
<proteinExistence type="predicted"/>
<protein>
    <recommendedName>
        <fullName evidence="3">Integrase catalytic domain-containing protein</fullName>
    </recommendedName>
</protein>
<gene>
    <name evidence="1" type="ORF">DET48_1721</name>
</gene>
<evidence type="ECO:0000313" key="1">
    <source>
        <dbReference type="EMBL" id="RAS52287.1"/>
    </source>
</evidence>
<reference evidence="1 2" key="1">
    <citation type="submission" date="2018-06" db="EMBL/GenBank/DDBJ databases">
        <title>Freshwater and sediment microbial communities from various areas in North America, analyzing microbe dynamics in response to fracking.</title>
        <authorList>
            <person name="Lamendella R."/>
        </authorList>
    </citation>
    <scope>NUCLEOTIDE SEQUENCE [LARGE SCALE GENOMIC DNA]</scope>
    <source>
        <strain evidence="1 2">99A</strain>
    </source>
</reference>
<dbReference type="Proteomes" id="UP000248729">
    <property type="component" value="Unassembled WGS sequence"/>
</dbReference>
<dbReference type="AlphaFoldDB" id="A0A329DS41"/>
<name>A0A329DS41_VIBDI</name>
<sequence length="80" mass="8818">MDTRMTAKLVCDALSMALFRRGFPEQVIIHSDSNNVLARFHHTLTTKVGSCLKDGTNNVLSFLTHIAIDLMCPSLDLSIA</sequence>